<dbReference type="AlphaFoldDB" id="K3ZP85"/>
<organism evidence="1 2">
    <name type="scientific">Setaria italica</name>
    <name type="common">Foxtail millet</name>
    <name type="synonym">Panicum italicum</name>
    <dbReference type="NCBI Taxonomy" id="4555"/>
    <lineage>
        <taxon>Eukaryota</taxon>
        <taxon>Viridiplantae</taxon>
        <taxon>Streptophyta</taxon>
        <taxon>Embryophyta</taxon>
        <taxon>Tracheophyta</taxon>
        <taxon>Spermatophyta</taxon>
        <taxon>Magnoliopsida</taxon>
        <taxon>Liliopsida</taxon>
        <taxon>Poales</taxon>
        <taxon>Poaceae</taxon>
        <taxon>PACMAD clade</taxon>
        <taxon>Panicoideae</taxon>
        <taxon>Panicodae</taxon>
        <taxon>Paniceae</taxon>
        <taxon>Cenchrinae</taxon>
        <taxon>Setaria</taxon>
    </lineage>
</organism>
<dbReference type="EnsemblPlants" id="KQK94601">
    <property type="protein sequence ID" value="KQK94601"/>
    <property type="gene ID" value="SETIT_028415mg"/>
</dbReference>
<proteinExistence type="predicted"/>
<dbReference type="HOGENOM" id="CLU_3369381_0_0_1"/>
<sequence length="35" mass="4187">MFCKVACNNYTSQDAFYNHQISNRQGWSSFLQLQR</sequence>
<reference evidence="2" key="1">
    <citation type="journal article" date="2012" name="Nat. Biotechnol.">
        <title>Reference genome sequence of the model plant Setaria.</title>
        <authorList>
            <person name="Bennetzen J.L."/>
            <person name="Schmutz J."/>
            <person name="Wang H."/>
            <person name="Percifield R."/>
            <person name="Hawkins J."/>
            <person name="Pontaroli A.C."/>
            <person name="Estep M."/>
            <person name="Feng L."/>
            <person name="Vaughn J.N."/>
            <person name="Grimwood J."/>
            <person name="Jenkins J."/>
            <person name="Barry K."/>
            <person name="Lindquist E."/>
            <person name="Hellsten U."/>
            <person name="Deshpande S."/>
            <person name="Wang X."/>
            <person name="Wu X."/>
            <person name="Mitros T."/>
            <person name="Triplett J."/>
            <person name="Yang X."/>
            <person name="Ye C.Y."/>
            <person name="Mauro-Herrera M."/>
            <person name="Wang L."/>
            <person name="Li P."/>
            <person name="Sharma M."/>
            <person name="Sharma R."/>
            <person name="Ronald P.C."/>
            <person name="Panaud O."/>
            <person name="Kellogg E.A."/>
            <person name="Brutnell T.P."/>
            <person name="Doust A.N."/>
            <person name="Tuskan G.A."/>
            <person name="Rokhsar D."/>
            <person name="Devos K.M."/>
        </authorList>
    </citation>
    <scope>NUCLEOTIDE SEQUENCE [LARGE SCALE GENOMIC DNA]</scope>
    <source>
        <strain evidence="2">cv. Yugu1</strain>
    </source>
</reference>
<reference evidence="1" key="2">
    <citation type="submission" date="2018-08" db="UniProtKB">
        <authorList>
            <consortium name="EnsemblPlants"/>
        </authorList>
    </citation>
    <scope>IDENTIFICATION</scope>
    <source>
        <strain evidence="1">Yugu1</strain>
    </source>
</reference>
<accession>K3ZP85</accession>
<dbReference type="Gramene" id="KQK94601">
    <property type="protein sequence ID" value="KQK94601"/>
    <property type="gene ID" value="SETIT_028415mg"/>
</dbReference>
<evidence type="ECO:0000313" key="2">
    <source>
        <dbReference type="Proteomes" id="UP000004995"/>
    </source>
</evidence>
<name>K3ZP85_SETIT</name>
<dbReference type="InParanoid" id="K3ZP85"/>
<keyword evidence="2" id="KW-1185">Reference proteome</keyword>
<dbReference type="EMBL" id="AGNK02004935">
    <property type="status" value="NOT_ANNOTATED_CDS"/>
    <property type="molecule type" value="Genomic_DNA"/>
</dbReference>
<dbReference type="Proteomes" id="UP000004995">
    <property type="component" value="Unassembled WGS sequence"/>
</dbReference>
<evidence type="ECO:0000313" key="1">
    <source>
        <dbReference type="EnsemblPlants" id="KQK94601"/>
    </source>
</evidence>
<protein>
    <submittedName>
        <fullName evidence="1">Uncharacterized protein</fullName>
    </submittedName>
</protein>